<feature type="compositionally biased region" description="Basic residues" evidence="1">
    <location>
        <begin position="40"/>
        <end position="59"/>
    </location>
</feature>
<dbReference type="Proteomes" id="UP000269945">
    <property type="component" value="Unassembled WGS sequence"/>
</dbReference>
<keyword evidence="3" id="KW-1185">Reference proteome</keyword>
<sequence length="97" mass="10651">MARTRGPPQPSPHPRASLGPQDATYFPASRPRRPGGTWSRRGRRWPRCPPHHSGARRTRPGTGQPGVSRALAGATHPKFSLVPPTDGQKGARFRQIF</sequence>
<proteinExistence type="predicted"/>
<comment type="caution">
    <text evidence="2">The sequence shown here is derived from an EMBL/GenBank/DDBJ whole genome shotgun (WGS) entry which is preliminary data.</text>
</comment>
<evidence type="ECO:0000256" key="1">
    <source>
        <dbReference type="SAM" id="MobiDB-lite"/>
    </source>
</evidence>
<evidence type="ECO:0000313" key="3">
    <source>
        <dbReference type="Proteomes" id="UP000269945"/>
    </source>
</evidence>
<reference evidence="2 3" key="1">
    <citation type="submission" date="2018-10" db="EMBL/GenBank/DDBJ databases">
        <authorList>
            <person name="Ekblom R."/>
            <person name="Jareborg N."/>
        </authorList>
    </citation>
    <scope>NUCLEOTIDE SEQUENCE [LARGE SCALE GENOMIC DNA]</scope>
    <source>
        <tissue evidence="2">Muscle</tissue>
    </source>
</reference>
<dbReference type="EMBL" id="CYRY02003651">
    <property type="protein sequence ID" value="VCW68247.1"/>
    <property type="molecule type" value="Genomic_DNA"/>
</dbReference>
<gene>
    <name evidence="2" type="ORF">BN2614_LOCUS1</name>
</gene>
<protein>
    <submittedName>
        <fullName evidence="2">Uncharacterized protein</fullName>
    </submittedName>
</protein>
<feature type="region of interest" description="Disordered" evidence="1">
    <location>
        <begin position="1"/>
        <end position="97"/>
    </location>
</feature>
<accession>A0A9X9PVM5</accession>
<organism evidence="2 3">
    <name type="scientific">Gulo gulo</name>
    <name type="common">Wolverine</name>
    <name type="synonym">Gluton</name>
    <dbReference type="NCBI Taxonomy" id="48420"/>
    <lineage>
        <taxon>Eukaryota</taxon>
        <taxon>Metazoa</taxon>
        <taxon>Chordata</taxon>
        <taxon>Craniata</taxon>
        <taxon>Vertebrata</taxon>
        <taxon>Euteleostomi</taxon>
        <taxon>Mammalia</taxon>
        <taxon>Eutheria</taxon>
        <taxon>Laurasiatheria</taxon>
        <taxon>Carnivora</taxon>
        <taxon>Caniformia</taxon>
        <taxon>Musteloidea</taxon>
        <taxon>Mustelidae</taxon>
        <taxon>Guloninae</taxon>
        <taxon>Gulo</taxon>
    </lineage>
</organism>
<name>A0A9X9PVM5_GULGU</name>
<evidence type="ECO:0000313" key="2">
    <source>
        <dbReference type="EMBL" id="VCW68247.1"/>
    </source>
</evidence>
<dbReference type="AlphaFoldDB" id="A0A9X9PVM5"/>